<dbReference type="PANTHER" id="PTHR10357:SF199">
    <property type="entry name" value="ALPHA AMYLASE CATALYTIC REGION"/>
    <property type="match status" value="1"/>
</dbReference>
<evidence type="ECO:0000259" key="1">
    <source>
        <dbReference type="SMART" id="SM00642"/>
    </source>
</evidence>
<dbReference type="SMART" id="SM00642">
    <property type="entry name" value="Aamy"/>
    <property type="match status" value="1"/>
</dbReference>
<sequence length="649" mass="72484">MPDIFESATDAVPAQSEPDAEQMAAVPGDLPLSEILIRWTAQRTQFRHDNTTLPLAPIPGEPVEVWAASGEEVPIERAVLYYTVDGSRPDRSSTALPMERARVSWDPHAGYITHWLARIPGQPAGTCVRYRIAGWLARPGSPPAEEPEPEIWAQDGQGFAFHFSGERAFTTFAYLVEEEQQRRPPSWATEAVIYQIFLDRFRSDAADGHVATESDPQALHGGTLNGVRAALPYLSELGVTCLWLSPLHLAESYHRYDALDYFRVDPRLGSSADLQALMAEAHARGMRVLLDFVPAHVSWHHPAFVAAQMDRQAPSHDWFYFERWPDRYGTFLDAVPSLPSLRSESEGARRHIIASALHWLSEYGVDGFRLDHAIGHSMDFWCEFRQATRGLRPDVFLLGEVTDTPDALRRYHGRLDAVLDFPLAAALRSTFGVHTWDLGRFDRFLSSYESYMADGPARASFLDNHDMNRFLFITGNRPELLKLAALCQFTLAPTPIIYYGTEVGMSQRADISTKTFGGDAEARAAMPWRPEDWNQELLAFYRSLIRLRRALPVLTYGARRVVHLDTSQATYAYVRTQAGGPHLERGDALVLFNLSEQPQTVVLPAVALPPAATTLLASGQAPVIRRSRHQVAITSEPLSGAVFSWQEGG</sequence>
<dbReference type="SUPFAM" id="SSF51445">
    <property type="entry name" value="(Trans)glycosidases"/>
    <property type="match status" value="1"/>
</dbReference>
<organism evidence="2 3">
    <name type="scientific">Thermogemmatispora tikiterensis</name>
    <dbReference type="NCBI Taxonomy" id="1825093"/>
    <lineage>
        <taxon>Bacteria</taxon>
        <taxon>Bacillati</taxon>
        <taxon>Chloroflexota</taxon>
        <taxon>Ktedonobacteria</taxon>
        <taxon>Thermogemmatisporales</taxon>
        <taxon>Thermogemmatisporaceae</taxon>
        <taxon>Thermogemmatispora</taxon>
    </lineage>
</organism>
<evidence type="ECO:0000313" key="2">
    <source>
        <dbReference type="EMBL" id="RAQ94296.1"/>
    </source>
</evidence>
<dbReference type="Pfam" id="PF00128">
    <property type="entry name" value="Alpha-amylase"/>
    <property type="match status" value="1"/>
</dbReference>
<proteinExistence type="predicted"/>
<accession>A0A328V9G8</accession>
<protein>
    <recommendedName>
        <fullName evidence="1">Glycosyl hydrolase family 13 catalytic domain-containing protein</fullName>
    </recommendedName>
</protein>
<dbReference type="GO" id="GO:0005975">
    <property type="term" value="P:carbohydrate metabolic process"/>
    <property type="evidence" value="ECO:0007669"/>
    <property type="project" value="InterPro"/>
</dbReference>
<dbReference type="InterPro" id="IPR006047">
    <property type="entry name" value="GH13_cat_dom"/>
</dbReference>
<dbReference type="PANTHER" id="PTHR10357">
    <property type="entry name" value="ALPHA-AMYLASE FAMILY MEMBER"/>
    <property type="match status" value="1"/>
</dbReference>
<dbReference type="Gene3D" id="3.20.20.80">
    <property type="entry name" value="Glycosidases"/>
    <property type="match status" value="1"/>
</dbReference>
<dbReference type="GO" id="GO:0016798">
    <property type="term" value="F:hydrolase activity, acting on glycosyl bonds"/>
    <property type="evidence" value="ECO:0007669"/>
    <property type="project" value="UniProtKB-KW"/>
</dbReference>
<dbReference type="Proteomes" id="UP000248706">
    <property type="component" value="Unassembled WGS sequence"/>
</dbReference>
<feature type="domain" description="Glycosyl hydrolase family 13 catalytic" evidence="1">
    <location>
        <begin position="195"/>
        <end position="548"/>
    </location>
</feature>
<dbReference type="InterPro" id="IPR017853">
    <property type="entry name" value="GH"/>
</dbReference>
<dbReference type="AlphaFoldDB" id="A0A328V9G8"/>
<keyword evidence="3" id="KW-1185">Reference proteome</keyword>
<dbReference type="Gene3D" id="2.60.40.1180">
    <property type="entry name" value="Golgi alpha-mannosidase II"/>
    <property type="match status" value="1"/>
</dbReference>
<name>A0A328V9G8_9CHLR</name>
<dbReference type="OrthoDB" id="9805159at2"/>
<dbReference type="InterPro" id="IPR045857">
    <property type="entry name" value="O16G_dom_2"/>
</dbReference>
<dbReference type="EMBL" id="MCIF01000002">
    <property type="protein sequence ID" value="RAQ94296.1"/>
    <property type="molecule type" value="Genomic_DNA"/>
</dbReference>
<comment type="caution">
    <text evidence="2">The sequence shown here is derived from an EMBL/GenBank/DDBJ whole genome shotgun (WGS) entry which is preliminary data.</text>
</comment>
<dbReference type="InterPro" id="IPR013780">
    <property type="entry name" value="Glyco_hydro_b"/>
</dbReference>
<dbReference type="Gene3D" id="3.90.400.10">
    <property type="entry name" value="Oligo-1,6-glucosidase, Domain 2"/>
    <property type="match status" value="1"/>
</dbReference>
<reference evidence="2 3" key="1">
    <citation type="submission" date="2016-08" db="EMBL/GenBank/DDBJ databases">
        <title>Analysis of Carbohydrate Active Enzymes in Thermogemmatispora T81 Reveals Carbohydrate Degradation Ability.</title>
        <authorList>
            <person name="Tomazini A."/>
            <person name="Lal S."/>
            <person name="Stott M."/>
            <person name="Henrissat B."/>
            <person name="Polikarpov I."/>
            <person name="Sparling R."/>
            <person name="Levin D.B."/>
        </authorList>
    </citation>
    <scope>NUCLEOTIDE SEQUENCE [LARGE SCALE GENOMIC DNA]</scope>
    <source>
        <strain evidence="2 3">T81</strain>
    </source>
</reference>
<dbReference type="RefSeq" id="WP_112426079.1">
    <property type="nucleotide sequence ID" value="NZ_MCIF01000002.1"/>
</dbReference>
<evidence type="ECO:0000313" key="3">
    <source>
        <dbReference type="Proteomes" id="UP000248706"/>
    </source>
</evidence>
<gene>
    <name evidence="2" type="ORF">A4R35_02050</name>
</gene>